<accession>A0A2S5GCP2</accession>
<dbReference type="PANTHER" id="PTHR35936">
    <property type="entry name" value="MEMBRANE-BOUND LYTIC MUREIN TRANSGLYCOSYLASE F"/>
    <property type="match status" value="1"/>
</dbReference>
<comment type="subcellular location">
    <subcellularLocation>
        <location evidence="1">Cell envelope</location>
    </subcellularLocation>
</comment>
<organism evidence="7 8">
    <name type="scientific">Jeotgalibacillus proteolyticus</name>
    <dbReference type="NCBI Taxonomy" id="2082395"/>
    <lineage>
        <taxon>Bacteria</taxon>
        <taxon>Bacillati</taxon>
        <taxon>Bacillota</taxon>
        <taxon>Bacilli</taxon>
        <taxon>Bacillales</taxon>
        <taxon>Caryophanaceae</taxon>
        <taxon>Jeotgalibacillus</taxon>
    </lineage>
</organism>
<name>A0A2S5GCP2_9BACL</name>
<comment type="caution">
    <text evidence="7">The sequence shown here is derived from an EMBL/GenBank/DDBJ whole genome shotgun (WGS) entry which is preliminary data.</text>
</comment>
<comment type="similarity">
    <text evidence="2 4">Belongs to the bacterial solute-binding protein 3 family.</text>
</comment>
<protein>
    <submittedName>
        <fullName evidence="7">Amino acid ABC transporter substrate-binding protein</fullName>
    </submittedName>
</protein>
<dbReference type="GO" id="GO:0030313">
    <property type="term" value="C:cell envelope"/>
    <property type="evidence" value="ECO:0007669"/>
    <property type="project" value="UniProtKB-SubCell"/>
</dbReference>
<evidence type="ECO:0000256" key="5">
    <source>
        <dbReference type="SAM" id="SignalP"/>
    </source>
</evidence>
<dbReference type="PANTHER" id="PTHR35936:SF34">
    <property type="entry name" value="ABC TRANSPORTER EXTRACELLULAR-BINDING PROTEIN YCKB-RELATED"/>
    <property type="match status" value="1"/>
</dbReference>
<keyword evidence="3 5" id="KW-0732">Signal</keyword>
<gene>
    <name evidence="7" type="ORF">C4B60_07695</name>
</gene>
<evidence type="ECO:0000256" key="3">
    <source>
        <dbReference type="ARBA" id="ARBA00022729"/>
    </source>
</evidence>
<evidence type="ECO:0000259" key="6">
    <source>
        <dbReference type="SMART" id="SM00062"/>
    </source>
</evidence>
<feature type="domain" description="Solute-binding protein family 3/N-terminal" evidence="6">
    <location>
        <begin position="46"/>
        <end position="270"/>
    </location>
</feature>
<reference evidence="7 8" key="1">
    <citation type="submission" date="2018-02" db="EMBL/GenBank/DDBJ databases">
        <title>Jeotgalibacillus proteolyticum sp. nov. a protease producing bacterium isolated from ocean sediments of Laizhou Bay.</title>
        <authorList>
            <person name="Li Y."/>
        </authorList>
    </citation>
    <scope>NUCLEOTIDE SEQUENCE [LARGE SCALE GENOMIC DNA]</scope>
    <source>
        <strain evidence="7 8">22-7</strain>
    </source>
</reference>
<proteinExistence type="inferred from homology"/>
<dbReference type="SUPFAM" id="SSF53850">
    <property type="entry name" value="Periplasmic binding protein-like II"/>
    <property type="match status" value="1"/>
</dbReference>
<dbReference type="Proteomes" id="UP000239047">
    <property type="component" value="Unassembled WGS sequence"/>
</dbReference>
<feature type="signal peptide" evidence="5">
    <location>
        <begin position="1"/>
        <end position="32"/>
    </location>
</feature>
<dbReference type="InterPro" id="IPR001638">
    <property type="entry name" value="Solute-binding_3/MltF_N"/>
</dbReference>
<evidence type="ECO:0000256" key="1">
    <source>
        <dbReference type="ARBA" id="ARBA00004196"/>
    </source>
</evidence>
<evidence type="ECO:0000313" key="8">
    <source>
        <dbReference type="Proteomes" id="UP000239047"/>
    </source>
</evidence>
<dbReference type="EMBL" id="PREZ01000003">
    <property type="protein sequence ID" value="PPA70674.1"/>
    <property type="molecule type" value="Genomic_DNA"/>
</dbReference>
<evidence type="ECO:0000256" key="4">
    <source>
        <dbReference type="RuleBase" id="RU003744"/>
    </source>
</evidence>
<dbReference type="PROSITE" id="PS01039">
    <property type="entry name" value="SBP_BACTERIAL_3"/>
    <property type="match status" value="1"/>
</dbReference>
<dbReference type="Gene3D" id="3.40.190.10">
    <property type="entry name" value="Periplasmic binding protein-like II"/>
    <property type="match status" value="2"/>
</dbReference>
<feature type="chain" id="PRO_5039180383" evidence="5">
    <location>
        <begin position="33"/>
        <end position="283"/>
    </location>
</feature>
<dbReference type="SMART" id="SM00062">
    <property type="entry name" value="PBPb"/>
    <property type="match status" value="1"/>
</dbReference>
<keyword evidence="8" id="KW-1185">Reference proteome</keyword>
<dbReference type="PROSITE" id="PS51257">
    <property type="entry name" value="PROKAR_LIPOPROTEIN"/>
    <property type="match status" value="1"/>
</dbReference>
<dbReference type="InterPro" id="IPR018313">
    <property type="entry name" value="SBP_3_CS"/>
</dbReference>
<evidence type="ECO:0000313" key="7">
    <source>
        <dbReference type="EMBL" id="PPA70674.1"/>
    </source>
</evidence>
<dbReference type="Pfam" id="PF00497">
    <property type="entry name" value="SBP_bac_3"/>
    <property type="match status" value="1"/>
</dbReference>
<evidence type="ECO:0000256" key="2">
    <source>
        <dbReference type="ARBA" id="ARBA00010333"/>
    </source>
</evidence>
<dbReference type="OrthoDB" id="8613538at2"/>
<dbReference type="AlphaFoldDB" id="A0A2S5GCP2"/>
<dbReference type="RefSeq" id="WP_104057424.1">
    <property type="nucleotide sequence ID" value="NZ_PREZ01000003.1"/>
</dbReference>
<sequence>MTVFFNKKTWAAAVGTMTLALLTACGSSSDNAEQSSVWDDIQEEGVLTVATSGTLYPTSFYASESNEITGFEVEVVKEMANRMDLEVEFEEIGFDGMLTAVNSGQVDLAANDIEITEERKDKFAFSTPIKYSYGTAIVREDDLSGIETFEDLEGKRAAGAATSIYMDLAREYGAVEKIYDNATNEEYLRDVHVGNSDVILNDYYLQTLALEAFPELDITIHPNLKYSPSEAGMVMNKENTELIENVNRVLEEMLEDGTIAEISAEFFAGADVTQEPDIDFEVE</sequence>